<reference evidence="1" key="1">
    <citation type="journal article" date="2020" name="mSystems">
        <title>Genome- and Community-Level Interaction Insights into Carbon Utilization and Element Cycling Functions of Hydrothermarchaeota in Hydrothermal Sediment.</title>
        <authorList>
            <person name="Zhou Z."/>
            <person name="Liu Y."/>
            <person name="Xu W."/>
            <person name="Pan J."/>
            <person name="Luo Z.H."/>
            <person name="Li M."/>
        </authorList>
    </citation>
    <scope>NUCLEOTIDE SEQUENCE [LARGE SCALE GENOMIC DNA]</scope>
    <source>
        <strain evidence="1">SpSt-477</strain>
    </source>
</reference>
<protein>
    <submittedName>
        <fullName evidence="1">Uncharacterized protein</fullName>
    </submittedName>
</protein>
<dbReference type="AlphaFoldDB" id="A0A7C4RQA9"/>
<name>A0A7C4RQA9_9BACT</name>
<sequence>MWPPLQITRHSSVVTHFQMPIARVAAPIHENAVAESGEGGMVVATPEDRPVVAGSGAPDLFGEAENELMCPAS</sequence>
<proteinExistence type="predicted"/>
<gene>
    <name evidence="1" type="ORF">ENS29_08555</name>
</gene>
<comment type="caution">
    <text evidence="1">The sequence shown here is derived from an EMBL/GenBank/DDBJ whole genome shotgun (WGS) entry which is preliminary data.</text>
</comment>
<organism evidence="1">
    <name type="scientific">Desulfatirhabdium butyrativorans</name>
    <dbReference type="NCBI Taxonomy" id="340467"/>
    <lineage>
        <taxon>Bacteria</taxon>
        <taxon>Pseudomonadati</taxon>
        <taxon>Thermodesulfobacteriota</taxon>
        <taxon>Desulfobacteria</taxon>
        <taxon>Desulfobacterales</taxon>
        <taxon>Desulfatirhabdiaceae</taxon>
        <taxon>Desulfatirhabdium</taxon>
    </lineage>
</organism>
<accession>A0A7C4RQA9</accession>
<dbReference type="EMBL" id="DSUH01000200">
    <property type="protein sequence ID" value="HGU32893.1"/>
    <property type="molecule type" value="Genomic_DNA"/>
</dbReference>
<evidence type="ECO:0000313" key="1">
    <source>
        <dbReference type="EMBL" id="HGU32893.1"/>
    </source>
</evidence>